<name>A0A0A9FG77_ARUDO</name>
<reference evidence="1" key="1">
    <citation type="submission" date="2014-09" db="EMBL/GenBank/DDBJ databases">
        <authorList>
            <person name="Magalhaes I.L.F."/>
            <person name="Oliveira U."/>
            <person name="Santos F.R."/>
            <person name="Vidigal T.H.D.A."/>
            <person name="Brescovit A.D."/>
            <person name="Santos A.J."/>
        </authorList>
    </citation>
    <scope>NUCLEOTIDE SEQUENCE</scope>
    <source>
        <tissue evidence="1">Shoot tissue taken approximately 20 cm above the soil surface</tissue>
    </source>
</reference>
<sequence length="36" mass="3895">MSEIAAFFLCQSLCLGNNKKKGTSFVMINDGVVSIQ</sequence>
<protein>
    <submittedName>
        <fullName evidence="1">Uncharacterized protein</fullName>
    </submittedName>
</protein>
<dbReference type="EMBL" id="GBRH01190623">
    <property type="protein sequence ID" value="JAE07273.1"/>
    <property type="molecule type" value="Transcribed_RNA"/>
</dbReference>
<organism evidence="1">
    <name type="scientific">Arundo donax</name>
    <name type="common">Giant reed</name>
    <name type="synonym">Donax arundinaceus</name>
    <dbReference type="NCBI Taxonomy" id="35708"/>
    <lineage>
        <taxon>Eukaryota</taxon>
        <taxon>Viridiplantae</taxon>
        <taxon>Streptophyta</taxon>
        <taxon>Embryophyta</taxon>
        <taxon>Tracheophyta</taxon>
        <taxon>Spermatophyta</taxon>
        <taxon>Magnoliopsida</taxon>
        <taxon>Liliopsida</taxon>
        <taxon>Poales</taxon>
        <taxon>Poaceae</taxon>
        <taxon>PACMAD clade</taxon>
        <taxon>Arundinoideae</taxon>
        <taxon>Arundineae</taxon>
        <taxon>Arundo</taxon>
    </lineage>
</organism>
<evidence type="ECO:0000313" key="1">
    <source>
        <dbReference type="EMBL" id="JAE07273.1"/>
    </source>
</evidence>
<reference evidence="1" key="2">
    <citation type="journal article" date="2015" name="Data Brief">
        <title>Shoot transcriptome of the giant reed, Arundo donax.</title>
        <authorList>
            <person name="Barrero R.A."/>
            <person name="Guerrero F.D."/>
            <person name="Moolhuijzen P."/>
            <person name="Goolsby J.A."/>
            <person name="Tidwell J."/>
            <person name="Bellgard S.E."/>
            <person name="Bellgard M.I."/>
        </authorList>
    </citation>
    <scope>NUCLEOTIDE SEQUENCE</scope>
    <source>
        <tissue evidence="1">Shoot tissue taken approximately 20 cm above the soil surface</tissue>
    </source>
</reference>
<dbReference type="AlphaFoldDB" id="A0A0A9FG77"/>
<accession>A0A0A9FG77</accession>
<proteinExistence type="predicted"/>